<reference evidence="7 8" key="1">
    <citation type="submission" date="2020-11" db="EMBL/GenBank/DDBJ databases">
        <title>Kefir isolates.</title>
        <authorList>
            <person name="Marcisauskas S."/>
            <person name="Kim Y."/>
            <person name="Blasche S."/>
        </authorList>
    </citation>
    <scope>NUCLEOTIDE SEQUENCE [LARGE SCALE GENOMIC DNA]</scope>
    <source>
        <strain evidence="7 8">OG2</strain>
    </source>
</reference>
<feature type="region of interest" description="Disordered" evidence="6">
    <location>
        <begin position="1"/>
        <end position="28"/>
    </location>
</feature>
<dbReference type="GO" id="GO:0000350">
    <property type="term" value="P:generation of catalytic spliceosome for second transesterification step"/>
    <property type="evidence" value="ECO:0007669"/>
    <property type="project" value="InterPro"/>
</dbReference>
<dbReference type="OrthoDB" id="1739576at2759"/>
<keyword evidence="5" id="KW-0539">Nucleus</keyword>
<organism evidence="7 8">
    <name type="scientific">Maudiozyma exigua</name>
    <name type="common">Yeast</name>
    <name type="synonym">Kazachstania exigua</name>
    <dbReference type="NCBI Taxonomy" id="34358"/>
    <lineage>
        <taxon>Eukaryota</taxon>
        <taxon>Fungi</taxon>
        <taxon>Dikarya</taxon>
        <taxon>Ascomycota</taxon>
        <taxon>Saccharomycotina</taxon>
        <taxon>Saccharomycetes</taxon>
        <taxon>Saccharomycetales</taxon>
        <taxon>Saccharomycetaceae</taxon>
        <taxon>Maudiozyma</taxon>
    </lineage>
</organism>
<dbReference type="InterPro" id="IPR009360">
    <property type="entry name" value="Isy1"/>
</dbReference>
<dbReference type="EMBL" id="PUHR01000132">
    <property type="protein sequence ID" value="KAG0663415.1"/>
    <property type="molecule type" value="Genomic_DNA"/>
</dbReference>
<keyword evidence="4" id="KW-0507">mRNA processing</keyword>
<dbReference type="InterPro" id="IPR037200">
    <property type="entry name" value="Isy1_sf"/>
</dbReference>
<keyword evidence="8" id="KW-1185">Reference proteome</keyword>
<dbReference type="Pfam" id="PF06246">
    <property type="entry name" value="Isy1"/>
    <property type="match status" value="1"/>
</dbReference>
<proteinExistence type="inferred from homology"/>
<evidence type="ECO:0000256" key="4">
    <source>
        <dbReference type="ARBA" id="ARBA00023187"/>
    </source>
</evidence>
<sequence length="246" mass="29029">MSRNIDKANSTLAKYQEQQANESSGYKDYSRYKRPRRVASVTNYKEAIQWRLQLINEFKVLNTRSFDPSVNEDDLREINDKLNALIQEKKRWDWHINKKLKPYGKVGKDSKDGFVIGGKLVLGKRYFGRAIELPEIRDYIEEQKRKRLLNKPRELVDIKKVPNEKDGSNSRSTVYYGKSNTSTEIDKNKLEKFENQWTPVLQRSMDLHKEDPPKNSLLITPIPTQSDMEKWLVERRKAELLKKLDL</sequence>
<dbReference type="Proteomes" id="UP000750334">
    <property type="component" value="Unassembled WGS sequence"/>
</dbReference>
<accession>A0A9P6W5T4</accession>
<protein>
    <recommendedName>
        <fullName evidence="3">Pre-mRNA-splicing factor ISY1</fullName>
    </recommendedName>
</protein>
<gene>
    <name evidence="7" type="primary">ISY1</name>
    <name evidence="7" type="ORF">C6P45_000862</name>
</gene>
<dbReference type="PANTHER" id="PTHR13021">
    <property type="entry name" value="PRE-MRNA-SPLICING FACTOR ISY1"/>
    <property type="match status" value="1"/>
</dbReference>
<dbReference type="AlphaFoldDB" id="A0A9P6W5T4"/>
<dbReference type="Gene3D" id="1.10.287.660">
    <property type="entry name" value="Helix hairpin bin"/>
    <property type="match status" value="1"/>
</dbReference>
<comment type="caution">
    <text evidence="7">The sequence shown here is derived from an EMBL/GenBank/DDBJ whole genome shotgun (WGS) entry which is preliminary data.</text>
</comment>
<dbReference type="SUPFAM" id="SSF140102">
    <property type="entry name" value="ISY1 domain-like"/>
    <property type="match status" value="1"/>
</dbReference>
<evidence type="ECO:0000313" key="8">
    <source>
        <dbReference type="Proteomes" id="UP000750334"/>
    </source>
</evidence>
<keyword evidence="4" id="KW-0508">mRNA splicing</keyword>
<feature type="compositionally biased region" description="Polar residues" evidence="6">
    <location>
        <begin position="7"/>
        <end position="24"/>
    </location>
</feature>
<comment type="similarity">
    <text evidence="2">Belongs to the ISY1 family.</text>
</comment>
<evidence type="ECO:0000313" key="7">
    <source>
        <dbReference type="EMBL" id="KAG0663415.1"/>
    </source>
</evidence>
<evidence type="ECO:0000256" key="2">
    <source>
        <dbReference type="ARBA" id="ARBA00007002"/>
    </source>
</evidence>
<dbReference type="InterPro" id="IPR029012">
    <property type="entry name" value="Helix_hairpin_bin_sf"/>
</dbReference>
<evidence type="ECO:0000256" key="6">
    <source>
        <dbReference type="SAM" id="MobiDB-lite"/>
    </source>
</evidence>
<evidence type="ECO:0000256" key="5">
    <source>
        <dbReference type="ARBA" id="ARBA00023242"/>
    </source>
</evidence>
<evidence type="ECO:0000256" key="3">
    <source>
        <dbReference type="ARBA" id="ARBA00019194"/>
    </source>
</evidence>
<comment type="subcellular location">
    <subcellularLocation>
        <location evidence="1">Nucleus</location>
    </subcellularLocation>
</comment>
<evidence type="ECO:0000256" key="1">
    <source>
        <dbReference type="ARBA" id="ARBA00004123"/>
    </source>
</evidence>
<name>A0A9P6W5T4_MAUEX</name>
<dbReference type="GO" id="GO:0005634">
    <property type="term" value="C:nucleus"/>
    <property type="evidence" value="ECO:0007669"/>
    <property type="project" value="UniProtKB-SubCell"/>
</dbReference>